<dbReference type="Pfam" id="PF06108">
    <property type="entry name" value="DUF952"/>
    <property type="match status" value="1"/>
</dbReference>
<dbReference type="InterPro" id="IPR009297">
    <property type="entry name" value="DUF952"/>
</dbReference>
<dbReference type="Proteomes" id="UP000239322">
    <property type="component" value="Unassembled WGS sequence"/>
</dbReference>
<reference evidence="1 2" key="1">
    <citation type="submission" date="2018-03" db="EMBL/GenBank/DDBJ databases">
        <title>Novel Streptomyces sp. from soil.</title>
        <authorList>
            <person name="Tan G.Y.A."/>
            <person name="Lee Z.Y."/>
        </authorList>
    </citation>
    <scope>NUCLEOTIDE SEQUENCE [LARGE SCALE GENOMIC DNA]</scope>
    <source>
        <strain evidence="1 2">ST5x</strain>
    </source>
</reference>
<organism evidence="1 2">
    <name type="scientific">Streptomyces solincola</name>
    <dbReference type="NCBI Taxonomy" id="2100817"/>
    <lineage>
        <taxon>Bacteria</taxon>
        <taxon>Bacillati</taxon>
        <taxon>Actinomycetota</taxon>
        <taxon>Actinomycetes</taxon>
        <taxon>Kitasatosporales</taxon>
        <taxon>Streptomycetaceae</taxon>
        <taxon>Streptomyces</taxon>
    </lineage>
</organism>
<proteinExistence type="predicted"/>
<dbReference type="SUPFAM" id="SSF56399">
    <property type="entry name" value="ADP-ribosylation"/>
    <property type="match status" value="1"/>
</dbReference>
<keyword evidence="2" id="KW-1185">Reference proteome</keyword>
<dbReference type="PANTHER" id="PTHR34129:SF1">
    <property type="entry name" value="DUF952 DOMAIN-CONTAINING PROTEIN"/>
    <property type="match status" value="1"/>
</dbReference>
<dbReference type="Gene3D" id="3.20.170.20">
    <property type="entry name" value="Protein of unknown function DUF952"/>
    <property type="match status" value="1"/>
</dbReference>
<gene>
    <name evidence="1" type="ORF">C6N75_19545</name>
</gene>
<dbReference type="PANTHER" id="PTHR34129">
    <property type="entry name" value="BLR1139 PROTEIN"/>
    <property type="match status" value="1"/>
</dbReference>
<dbReference type="EMBL" id="PVLV01000298">
    <property type="protein sequence ID" value="PRH77573.1"/>
    <property type="molecule type" value="Genomic_DNA"/>
</dbReference>
<protein>
    <submittedName>
        <fullName evidence="1">DUF952 domain-containing protein</fullName>
    </submittedName>
</protein>
<sequence length="111" mass="11620">MIFHLVPAAEWPPAPGAAYRPGSLAAEGFVHCSGDHAAVLAVAAARYRDAPGPLLVLTIDPGRLAAEVRWEDADGRSHPHVYGEVPADAVVDVAELRRDADGRPLGIGRPG</sequence>
<accession>A0A2S9PT61</accession>
<evidence type="ECO:0000313" key="2">
    <source>
        <dbReference type="Proteomes" id="UP000239322"/>
    </source>
</evidence>
<name>A0A2S9PT61_9ACTN</name>
<dbReference type="OrthoDB" id="5638018at2"/>
<dbReference type="AlphaFoldDB" id="A0A2S9PT61"/>
<evidence type="ECO:0000313" key="1">
    <source>
        <dbReference type="EMBL" id="PRH77573.1"/>
    </source>
</evidence>
<dbReference type="RefSeq" id="WP_105870209.1">
    <property type="nucleotide sequence ID" value="NZ_PVLV01000298.1"/>
</dbReference>
<comment type="caution">
    <text evidence="1">The sequence shown here is derived from an EMBL/GenBank/DDBJ whole genome shotgun (WGS) entry which is preliminary data.</text>
</comment>